<dbReference type="EMBL" id="HBGW01046801">
    <property type="protein sequence ID" value="CAD9575294.1"/>
    <property type="molecule type" value="Transcribed_RNA"/>
</dbReference>
<dbReference type="Pfam" id="PF06881">
    <property type="entry name" value="Elongin_A"/>
    <property type="match status" value="1"/>
</dbReference>
<protein>
    <recommendedName>
        <fullName evidence="3">F-box domain-containing protein</fullName>
    </recommendedName>
</protein>
<reference evidence="2" key="1">
    <citation type="submission" date="2021-01" db="EMBL/GenBank/DDBJ databases">
        <authorList>
            <person name="Corre E."/>
            <person name="Pelletier E."/>
            <person name="Niang G."/>
            <person name="Scheremetjew M."/>
            <person name="Finn R."/>
            <person name="Kale V."/>
            <person name="Holt S."/>
            <person name="Cochrane G."/>
            <person name="Meng A."/>
            <person name="Brown T."/>
            <person name="Cohen L."/>
        </authorList>
    </citation>
    <scope>NUCLEOTIDE SEQUENCE</scope>
    <source>
        <strain evidence="2">RCC3387</strain>
    </source>
</reference>
<dbReference type="AlphaFoldDB" id="A0A7S2KHX8"/>
<sequence length="142" mass="15671">MAAKENRIKRKPGHGAALCLPELAASRVLSFAESPQDLAALQATCADMRNSDTAEAWAAHCRLHFPTMAAKLDEESAQVNWQEVFSKRMLKQRQWDAKKAENSAEARAEKKAEKEAQKAAAQAKKMKEGGYRAKRGSTNRTG</sequence>
<organism evidence="2">
    <name type="scientific">Zooxanthella nutricula</name>
    <dbReference type="NCBI Taxonomy" id="1333877"/>
    <lineage>
        <taxon>Eukaryota</taxon>
        <taxon>Sar</taxon>
        <taxon>Alveolata</taxon>
        <taxon>Dinophyceae</taxon>
        <taxon>Peridiniales</taxon>
        <taxon>Peridiniales incertae sedis</taxon>
        <taxon>Zooxanthella</taxon>
    </lineage>
</organism>
<evidence type="ECO:0000313" key="2">
    <source>
        <dbReference type="EMBL" id="CAD9575294.1"/>
    </source>
</evidence>
<dbReference type="GO" id="GO:0006368">
    <property type="term" value="P:transcription elongation by RNA polymerase II"/>
    <property type="evidence" value="ECO:0007669"/>
    <property type="project" value="InterPro"/>
</dbReference>
<dbReference type="GO" id="GO:0070449">
    <property type="term" value="C:elongin complex"/>
    <property type="evidence" value="ECO:0007669"/>
    <property type="project" value="InterPro"/>
</dbReference>
<dbReference type="InterPro" id="IPR010684">
    <property type="entry name" value="RNA_pol_II_trans_fac_SIII_A"/>
</dbReference>
<evidence type="ECO:0000256" key="1">
    <source>
        <dbReference type="SAM" id="MobiDB-lite"/>
    </source>
</evidence>
<gene>
    <name evidence="2" type="ORF">BRAN1462_LOCUS29810</name>
</gene>
<evidence type="ECO:0008006" key="3">
    <source>
        <dbReference type="Google" id="ProtNLM"/>
    </source>
</evidence>
<name>A0A7S2KHX8_9DINO</name>
<feature type="region of interest" description="Disordered" evidence="1">
    <location>
        <begin position="92"/>
        <end position="142"/>
    </location>
</feature>
<feature type="compositionally biased region" description="Basic residues" evidence="1">
    <location>
        <begin position="132"/>
        <end position="142"/>
    </location>
</feature>
<accession>A0A7S2KHX8</accession>
<proteinExistence type="predicted"/>
<feature type="compositionally biased region" description="Basic and acidic residues" evidence="1">
    <location>
        <begin position="93"/>
        <end position="117"/>
    </location>
</feature>